<protein>
    <submittedName>
        <fullName evidence="1">Uncharacterized protein</fullName>
    </submittedName>
</protein>
<name>A0A310SA50_9HYME</name>
<reference evidence="1 2" key="1">
    <citation type="submission" date="2015-07" db="EMBL/GenBank/DDBJ databases">
        <title>The genome of Eufriesea mexicana.</title>
        <authorList>
            <person name="Pan H."/>
            <person name="Kapheim K."/>
        </authorList>
    </citation>
    <scope>NUCLEOTIDE SEQUENCE [LARGE SCALE GENOMIC DNA]</scope>
    <source>
        <strain evidence="1">0111107269</strain>
        <tissue evidence="1">Whole body</tissue>
    </source>
</reference>
<accession>A0A310SA50</accession>
<keyword evidence="2" id="KW-1185">Reference proteome</keyword>
<dbReference type="EMBL" id="KQ850635">
    <property type="protein sequence ID" value="OAD46883.1"/>
    <property type="molecule type" value="Genomic_DNA"/>
</dbReference>
<organism evidence="1 2">
    <name type="scientific">Eufriesea mexicana</name>
    <dbReference type="NCBI Taxonomy" id="516756"/>
    <lineage>
        <taxon>Eukaryota</taxon>
        <taxon>Metazoa</taxon>
        <taxon>Ecdysozoa</taxon>
        <taxon>Arthropoda</taxon>
        <taxon>Hexapoda</taxon>
        <taxon>Insecta</taxon>
        <taxon>Pterygota</taxon>
        <taxon>Neoptera</taxon>
        <taxon>Endopterygota</taxon>
        <taxon>Hymenoptera</taxon>
        <taxon>Apocrita</taxon>
        <taxon>Aculeata</taxon>
        <taxon>Apoidea</taxon>
        <taxon>Anthophila</taxon>
        <taxon>Apidae</taxon>
        <taxon>Eufriesea</taxon>
    </lineage>
</organism>
<evidence type="ECO:0000313" key="2">
    <source>
        <dbReference type="Proteomes" id="UP000250275"/>
    </source>
</evidence>
<proteinExistence type="predicted"/>
<dbReference type="AlphaFoldDB" id="A0A310SA50"/>
<gene>
    <name evidence="1" type="ORF">WN48_11273</name>
</gene>
<dbReference type="Proteomes" id="UP000250275">
    <property type="component" value="Unassembled WGS sequence"/>
</dbReference>
<evidence type="ECO:0000313" key="1">
    <source>
        <dbReference type="EMBL" id="OAD46883.1"/>
    </source>
</evidence>
<sequence>MARNMKEAAYVSREKDVWLPHGNMKFSEEMENEQLELGKYKSCRNNGLWHLEMIVSVKTTLKGGKR</sequence>